<gene>
    <name evidence="1" type="ORF">KK1_043637</name>
</gene>
<dbReference type="EMBL" id="KQ484399">
    <property type="protein sequence ID" value="KYP35332.1"/>
    <property type="molecule type" value="Genomic_DNA"/>
</dbReference>
<accession>A0A151QYL4</accession>
<dbReference type="Gramene" id="C.cajan_44393.t">
    <property type="protein sequence ID" value="C.cajan_44393.t"/>
    <property type="gene ID" value="C.cajan_44393"/>
</dbReference>
<dbReference type="PANTHER" id="PTHR35317">
    <property type="entry name" value="OS04G0629600 PROTEIN"/>
    <property type="match status" value="1"/>
</dbReference>
<dbReference type="AlphaFoldDB" id="A0A151QYL4"/>
<name>A0A151QYL4_CAJCA</name>
<keyword evidence="2" id="KW-1185">Reference proteome</keyword>
<proteinExistence type="predicted"/>
<dbReference type="Proteomes" id="UP000075243">
    <property type="component" value="Unassembled WGS sequence"/>
</dbReference>
<sequence length="290" mass="33510">MASDSGFVQPAIPCFDSHYDYWSMLMENFLRFKEYWSLMEICITKPADGTIMTEAQRKMLEDQKLKDLKINNYLFQTAILETILKKDTTKDIWDSMKTKYQGIARVKGAQLQAFRKELEILHMKEGDSVKDYFAQTLSVANNKMRIHGEKLEDVVVVEEILRSMTCKSDYVVCSIEELNDIDSLSINALQSSLLVHEQRMTCYVVDEQAFKITTHEGTISTGRGRGNFLVHSDICGPINPTSNGNKIMNMVRSMLVKKIFSKTFWCGKKKEYYEHDAKYVGEKKYSKDFL</sequence>
<reference evidence="1" key="1">
    <citation type="journal article" date="2012" name="Nat. Biotechnol.">
        <title>Draft genome sequence of pigeonpea (Cajanus cajan), an orphan legume crop of resource-poor farmers.</title>
        <authorList>
            <person name="Varshney R.K."/>
            <person name="Chen W."/>
            <person name="Li Y."/>
            <person name="Bharti A.K."/>
            <person name="Saxena R.K."/>
            <person name="Schlueter J.A."/>
            <person name="Donoghue M.T."/>
            <person name="Azam S."/>
            <person name="Fan G."/>
            <person name="Whaley A.M."/>
            <person name="Farmer A.D."/>
            <person name="Sheridan J."/>
            <person name="Iwata A."/>
            <person name="Tuteja R."/>
            <person name="Penmetsa R.V."/>
            <person name="Wu W."/>
            <person name="Upadhyaya H.D."/>
            <person name="Yang S.P."/>
            <person name="Shah T."/>
            <person name="Saxena K.B."/>
            <person name="Michael T."/>
            <person name="McCombie W.R."/>
            <person name="Yang B."/>
            <person name="Zhang G."/>
            <person name="Yang H."/>
            <person name="Wang J."/>
            <person name="Spillane C."/>
            <person name="Cook D.R."/>
            <person name="May G.D."/>
            <person name="Xu X."/>
            <person name="Jackson S.A."/>
        </authorList>
    </citation>
    <scope>NUCLEOTIDE SEQUENCE [LARGE SCALE GENOMIC DNA]</scope>
</reference>
<evidence type="ECO:0000313" key="1">
    <source>
        <dbReference type="EMBL" id="KYP35332.1"/>
    </source>
</evidence>
<dbReference type="PANTHER" id="PTHR35317:SF27">
    <property type="entry name" value="RETROVIRUS-RELATED POL POLYPROTEIN FROM TRANSPOSON TNT 1-94"/>
    <property type="match status" value="1"/>
</dbReference>
<protein>
    <recommendedName>
        <fullName evidence="3">Retrovirus-related Pol polyprotein from transposon TNT 1-94</fullName>
    </recommendedName>
</protein>
<evidence type="ECO:0008006" key="3">
    <source>
        <dbReference type="Google" id="ProtNLM"/>
    </source>
</evidence>
<dbReference type="Pfam" id="PF14223">
    <property type="entry name" value="Retrotran_gag_2"/>
    <property type="match status" value="1"/>
</dbReference>
<evidence type="ECO:0000313" key="2">
    <source>
        <dbReference type="Proteomes" id="UP000075243"/>
    </source>
</evidence>
<organism evidence="1 2">
    <name type="scientific">Cajanus cajan</name>
    <name type="common">Pigeon pea</name>
    <name type="synonym">Cajanus indicus</name>
    <dbReference type="NCBI Taxonomy" id="3821"/>
    <lineage>
        <taxon>Eukaryota</taxon>
        <taxon>Viridiplantae</taxon>
        <taxon>Streptophyta</taxon>
        <taxon>Embryophyta</taxon>
        <taxon>Tracheophyta</taxon>
        <taxon>Spermatophyta</taxon>
        <taxon>Magnoliopsida</taxon>
        <taxon>eudicotyledons</taxon>
        <taxon>Gunneridae</taxon>
        <taxon>Pentapetalae</taxon>
        <taxon>rosids</taxon>
        <taxon>fabids</taxon>
        <taxon>Fabales</taxon>
        <taxon>Fabaceae</taxon>
        <taxon>Papilionoideae</taxon>
        <taxon>50 kb inversion clade</taxon>
        <taxon>NPAAA clade</taxon>
        <taxon>indigoferoid/millettioid clade</taxon>
        <taxon>Phaseoleae</taxon>
        <taxon>Cajanus</taxon>
    </lineage>
</organism>